<feature type="chain" id="PRO_5045971638" description="Lipoprotein" evidence="1">
    <location>
        <begin position="22"/>
        <end position="142"/>
    </location>
</feature>
<name>A0ABX1JGG6_9PSEU</name>
<feature type="signal peptide" evidence="1">
    <location>
        <begin position="1"/>
        <end position="21"/>
    </location>
</feature>
<accession>A0ABX1JGG6</accession>
<dbReference type="EMBL" id="JAAXLS010000043">
    <property type="protein sequence ID" value="NKQ57860.1"/>
    <property type="molecule type" value="Genomic_DNA"/>
</dbReference>
<gene>
    <name evidence="2" type="ORF">HFP15_33865</name>
</gene>
<dbReference type="PROSITE" id="PS51257">
    <property type="entry name" value="PROKAR_LIPOPROTEIN"/>
    <property type="match status" value="1"/>
</dbReference>
<organism evidence="2 3">
    <name type="scientific">Amycolatopsis acididurans</name>
    <dbReference type="NCBI Taxonomy" id="2724524"/>
    <lineage>
        <taxon>Bacteria</taxon>
        <taxon>Bacillati</taxon>
        <taxon>Actinomycetota</taxon>
        <taxon>Actinomycetes</taxon>
        <taxon>Pseudonocardiales</taxon>
        <taxon>Pseudonocardiaceae</taxon>
        <taxon>Amycolatopsis</taxon>
    </lineage>
</organism>
<keyword evidence="3" id="KW-1185">Reference proteome</keyword>
<dbReference type="RefSeq" id="WP_168521132.1">
    <property type="nucleotide sequence ID" value="NZ_JAAXLS010000043.1"/>
</dbReference>
<sequence length="142" mass="14913">MRKTLGVLALALVLAGCGNEAGPTPQGGGPQQADTPEALATKLRVYTTDQCFLTPDTQLPKGCQKYVTELASTVGMVRAQAGSKHPNLIPLADALDKHVGEYRDAHCDSVATPGNPCSQTLTEIANTLRDIKQIVDTQLATG</sequence>
<evidence type="ECO:0000313" key="3">
    <source>
        <dbReference type="Proteomes" id="UP000715441"/>
    </source>
</evidence>
<evidence type="ECO:0000256" key="1">
    <source>
        <dbReference type="SAM" id="SignalP"/>
    </source>
</evidence>
<proteinExistence type="predicted"/>
<protein>
    <recommendedName>
        <fullName evidence="4">Lipoprotein</fullName>
    </recommendedName>
</protein>
<keyword evidence="1" id="KW-0732">Signal</keyword>
<dbReference type="Proteomes" id="UP000715441">
    <property type="component" value="Unassembled WGS sequence"/>
</dbReference>
<evidence type="ECO:0000313" key="2">
    <source>
        <dbReference type="EMBL" id="NKQ57860.1"/>
    </source>
</evidence>
<comment type="caution">
    <text evidence="2">The sequence shown here is derived from an EMBL/GenBank/DDBJ whole genome shotgun (WGS) entry which is preliminary data.</text>
</comment>
<evidence type="ECO:0008006" key="4">
    <source>
        <dbReference type="Google" id="ProtNLM"/>
    </source>
</evidence>
<reference evidence="2 3" key="1">
    <citation type="submission" date="2020-04" db="EMBL/GenBank/DDBJ databases">
        <title>Novel species.</title>
        <authorList>
            <person name="Teo W.F.A."/>
            <person name="Lipun K."/>
            <person name="Srisuk N."/>
            <person name="Duangmal K."/>
        </authorList>
    </citation>
    <scope>NUCLEOTIDE SEQUENCE [LARGE SCALE GENOMIC DNA]</scope>
    <source>
        <strain evidence="2 3">K13G38</strain>
    </source>
</reference>